<evidence type="ECO:0000313" key="3">
    <source>
        <dbReference type="Proteomes" id="UP001216558"/>
    </source>
</evidence>
<protein>
    <submittedName>
        <fullName evidence="2">Uncharacterized protein</fullName>
    </submittedName>
</protein>
<dbReference type="RefSeq" id="WP_273676474.1">
    <property type="nucleotide sequence ID" value="NZ_JAQQXQ010000002.1"/>
</dbReference>
<dbReference type="Proteomes" id="UP001216558">
    <property type="component" value="Unassembled WGS sequence"/>
</dbReference>
<proteinExistence type="predicted"/>
<sequence>MLRLMSGSSTWFPMAGIGGAVVASIIYRLKVGKPIYPEIAPDALFAERRAGGPWASNCLLVSVTIEELRIEPAFPFNLMFLPEIWGAEYRVPISEIKSAELSRGWLMNTKIGLKDGKTISLRLKLPDSFLQALKTALSQSKS</sequence>
<evidence type="ECO:0000256" key="1">
    <source>
        <dbReference type="SAM" id="Phobius"/>
    </source>
</evidence>
<evidence type="ECO:0000313" key="2">
    <source>
        <dbReference type="EMBL" id="MDC8753849.1"/>
    </source>
</evidence>
<accession>A0ABT5JMJ9</accession>
<reference evidence="2 3" key="1">
    <citation type="submission" date="2022-10" db="EMBL/GenBank/DDBJ databases">
        <title>Erythrobacter sp. sf7 Genome sequencing.</title>
        <authorList>
            <person name="Park S."/>
        </authorList>
    </citation>
    <scope>NUCLEOTIDE SEQUENCE [LARGE SCALE GENOMIC DNA]</scope>
    <source>
        <strain evidence="3">sf7</strain>
    </source>
</reference>
<keyword evidence="1" id="KW-1133">Transmembrane helix</keyword>
<name>A0ABT5JMJ9_9SPHN</name>
<comment type="caution">
    <text evidence="2">The sequence shown here is derived from an EMBL/GenBank/DDBJ whole genome shotgun (WGS) entry which is preliminary data.</text>
</comment>
<keyword evidence="3" id="KW-1185">Reference proteome</keyword>
<keyword evidence="1" id="KW-0472">Membrane</keyword>
<feature type="transmembrane region" description="Helical" evidence="1">
    <location>
        <begin position="12"/>
        <end position="29"/>
    </location>
</feature>
<dbReference type="EMBL" id="JAQQXQ010000002">
    <property type="protein sequence ID" value="MDC8753849.1"/>
    <property type="molecule type" value="Genomic_DNA"/>
</dbReference>
<keyword evidence="1" id="KW-0812">Transmembrane</keyword>
<gene>
    <name evidence="2" type="ORF">OIK40_04240</name>
</gene>
<organism evidence="2 3">
    <name type="scientific">Erythrobacter fulvus</name>
    <dbReference type="NCBI Taxonomy" id="2987523"/>
    <lineage>
        <taxon>Bacteria</taxon>
        <taxon>Pseudomonadati</taxon>
        <taxon>Pseudomonadota</taxon>
        <taxon>Alphaproteobacteria</taxon>
        <taxon>Sphingomonadales</taxon>
        <taxon>Erythrobacteraceae</taxon>
        <taxon>Erythrobacter/Porphyrobacter group</taxon>
        <taxon>Erythrobacter</taxon>
    </lineage>
</organism>